<proteinExistence type="predicted"/>
<evidence type="ECO:0000256" key="1">
    <source>
        <dbReference type="SAM" id="Phobius"/>
    </source>
</evidence>
<comment type="caution">
    <text evidence="2">The sequence shown here is derived from an EMBL/GenBank/DDBJ whole genome shotgun (WGS) entry which is preliminary data.</text>
</comment>
<protein>
    <recommendedName>
        <fullName evidence="4">Transmembrane protein</fullName>
    </recommendedName>
</protein>
<dbReference type="EMBL" id="WNDS01000005">
    <property type="protein sequence ID" value="KAF1013229.1"/>
    <property type="molecule type" value="Genomic_DNA"/>
</dbReference>
<name>A0A7V8FDH2_STEMA</name>
<accession>A0A7V8FDH2</accession>
<organism evidence="2 3">
    <name type="scientific">Stenotrophomonas maltophilia</name>
    <name type="common">Pseudomonas maltophilia</name>
    <name type="synonym">Xanthomonas maltophilia</name>
    <dbReference type="NCBI Taxonomy" id="40324"/>
    <lineage>
        <taxon>Bacteria</taxon>
        <taxon>Pseudomonadati</taxon>
        <taxon>Pseudomonadota</taxon>
        <taxon>Gammaproteobacteria</taxon>
        <taxon>Lysobacterales</taxon>
        <taxon>Lysobacteraceae</taxon>
        <taxon>Stenotrophomonas</taxon>
        <taxon>Stenotrophomonas maltophilia group</taxon>
    </lineage>
</organism>
<feature type="transmembrane region" description="Helical" evidence="1">
    <location>
        <begin position="236"/>
        <end position="263"/>
    </location>
</feature>
<feature type="transmembrane region" description="Helical" evidence="1">
    <location>
        <begin position="39"/>
        <end position="61"/>
    </location>
</feature>
<sequence length="286" mass="30194">MKSGMDDPLKVPGLQARVEAVPGLRAPYRRGSFARTLGLARFPLLLPVMVLAFVLKGGITSSPTWAHVPPGFGGGSPVGDMAMVFLVMGIPLLVWVGFGLRNVLRNRGVHHFTFSFVIGGTLLAGMLGVTGIASADLDDAAARVGHGERLQYSKLDSLVDGPQFANFSPGWQAYLKAQQTLAQASLPLNGAGHAVARGLDIGVAVPPAVQARFEAKAGLPHAAHTRAWLGEHRLRLGLFGVLGTLAGWLLLLLLVLGTGLTVLGYHVRGRARVINGQLQQLQPPPL</sequence>
<evidence type="ECO:0008006" key="4">
    <source>
        <dbReference type="Google" id="ProtNLM"/>
    </source>
</evidence>
<dbReference type="AlphaFoldDB" id="A0A7V8FDH2"/>
<feature type="transmembrane region" description="Helical" evidence="1">
    <location>
        <begin position="112"/>
        <end position="133"/>
    </location>
</feature>
<dbReference type="Proteomes" id="UP000487117">
    <property type="component" value="Unassembled WGS sequence"/>
</dbReference>
<keyword evidence="1" id="KW-0812">Transmembrane</keyword>
<evidence type="ECO:0000313" key="2">
    <source>
        <dbReference type="EMBL" id="KAF1013229.1"/>
    </source>
</evidence>
<keyword evidence="1" id="KW-0472">Membrane</keyword>
<evidence type="ECO:0000313" key="3">
    <source>
        <dbReference type="Proteomes" id="UP000487117"/>
    </source>
</evidence>
<reference evidence="3" key="1">
    <citation type="journal article" date="2020" name="MBio">
        <title>Horizontal gene transfer to a defensive symbiont with a reduced genome amongst a multipartite beetle microbiome.</title>
        <authorList>
            <person name="Waterworth S.C."/>
            <person name="Florez L.V."/>
            <person name="Rees E.R."/>
            <person name="Hertweck C."/>
            <person name="Kaltenpoth M."/>
            <person name="Kwan J.C."/>
        </authorList>
    </citation>
    <scope>NUCLEOTIDE SEQUENCE [LARGE SCALE GENOMIC DNA]</scope>
</reference>
<gene>
    <name evidence="2" type="ORF">GAK31_03378</name>
</gene>
<keyword evidence="1" id="KW-1133">Transmembrane helix</keyword>
<feature type="transmembrane region" description="Helical" evidence="1">
    <location>
        <begin position="81"/>
        <end position="100"/>
    </location>
</feature>